<evidence type="ECO:0000313" key="3">
    <source>
        <dbReference type="EMBL" id="SDS98785.1"/>
    </source>
</evidence>
<dbReference type="AlphaFoldDB" id="A0A1H1WNX4"/>
<proteinExistence type="predicted"/>
<dbReference type="Proteomes" id="UP000243904">
    <property type="component" value="Chromosome I"/>
</dbReference>
<name>A0A1H1WNX4_9BRAD</name>
<gene>
    <name evidence="3" type="ORF">SAMN05444158_3941</name>
</gene>
<dbReference type="Gene3D" id="2.40.390.10">
    <property type="entry name" value="CV3147-like"/>
    <property type="match status" value="1"/>
</dbReference>
<dbReference type="Pfam" id="PF20906">
    <property type="entry name" value="S-Me-THD_C"/>
    <property type="match status" value="1"/>
</dbReference>
<dbReference type="Pfam" id="PF06032">
    <property type="entry name" value="S-Me-THD_N"/>
    <property type="match status" value="1"/>
</dbReference>
<dbReference type="InterPro" id="IPR027479">
    <property type="entry name" value="S-Me-THD_N_sf"/>
</dbReference>
<keyword evidence="4" id="KW-1185">Reference proteome</keyword>
<dbReference type="InterPro" id="IPR010318">
    <property type="entry name" value="S-Me-THD_N"/>
</dbReference>
<evidence type="ECO:0008006" key="5">
    <source>
        <dbReference type="Google" id="ProtNLM"/>
    </source>
</evidence>
<evidence type="ECO:0000313" key="4">
    <source>
        <dbReference type="Proteomes" id="UP000243904"/>
    </source>
</evidence>
<dbReference type="EMBL" id="LT629750">
    <property type="protein sequence ID" value="SDS98785.1"/>
    <property type="molecule type" value="Genomic_DNA"/>
</dbReference>
<dbReference type="RefSeq" id="WP_146688457.1">
    <property type="nucleotide sequence ID" value="NZ_LT629750.1"/>
</dbReference>
<protein>
    <recommendedName>
        <fullName evidence="5">DUF917 domain-containing protein</fullName>
    </recommendedName>
</protein>
<organism evidence="3 4">
    <name type="scientific">Bradyrhizobium canariense</name>
    <dbReference type="NCBI Taxonomy" id="255045"/>
    <lineage>
        <taxon>Bacteria</taxon>
        <taxon>Pseudomonadati</taxon>
        <taxon>Pseudomonadota</taxon>
        <taxon>Alphaproteobacteria</taxon>
        <taxon>Hyphomicrobiales</taxon>
        <taxon>Nitrobacteraceae</taxon>
        <taxon>Bradyrhizobium</taxon>
    </lineage>
</organism>
<evidence type="ECO:0000259" key="2">
    <source>
        <dbReference type="Pfam" id="PF20906"/>
    </source>
</evidence>
<dbReference type="SUPFAM" id="SSF160991">
    <property type="entry name" value="CV3147-like"/>
    <property type="match status" value="1"/>
</dbReference>
<evidence type="ECO:0000259" key="1">
    <source>
        <dbReference type="Pfam" id="PF06032"/>
    </source>
</evidence>
<dbReference type="InterPro" id="IPR048350">
    <property type="entry name" value="S-Me-THD-like_C"/>
</dbReference>
<reference evidence="4" key="1">
    <citation type="submission" date="2016-10" db="EMBL/GenBank/DDBJ databases">
        <authorList>
            <person name="Varghese N."/>
            <person name="Submissions S."/>
        </authorList>
    </citation>
    <scope>NUCLEOTIDE SEQUENCE [LARGE SCALE GENOMIC DNA]</scope>
    <source>
        <strain evidence="4">GAS369</strain>
    </source>
</reference>
<accession>A0A1H1WNX4</accession>
<sequence>MSRHIAGHDLEPLATGSWILGTGGGGSPYSSYLGMKNFYGSGGSVDLLDPAELADDDLVAVLSTMGAPVVFQERMPDPAFAIKPLRIMEAYLGKRFRAVMTVEIGGCNAFQPLLAAAASGLPVVDADAMGRAFPEAQMQTFAIADLTMYPHVVADIRDNDVIVARAATWHALERVRRKVCTEFGSVATTCQAPRTGAEIKRHAILHTTSRAIALGREVRRARAAHEDTVAATVRAAHGKLLFRGKVIDVQRRTTEGFLRGTTRFAGLDGDAGSTFEIAFQNEFSVGWRDGTVAVTTPDLICVLDSVSGEAIGTESLRYGQRVSVIALPSPAIHRTAKGLEHVGPRAFGYDISFKSVFAEDEVELEV</sequence>
<feature type="domain" description="S-Me-THD N-terminal" evidence="1">
    <location>
        <begin position="9"/>
        <end position="164"/>
    </location>
</feature>
<dbReference type="Gene3D" id="3.40.1610.10">
    <property type="entry name" value="CV3147-like domain"/>
    <property type="match status" value="1"/>
</dbReference>
<feature type="domain" description="S-Me-THD-like C-terminal" evidence="2">
    <location>
        <begin position="170"/>
        <end position="356"/>
    </location>
</feature>
<dbReference type="InterPro" id="IPR024071">
    <property type="entry name" value="S-Me-THD_C_sf"/>
</dbReference>